<accession>A0A835IL43</accession>
<dbReference type="OrthoDB" id="2020634at2759"/>
<dbReference type="EMBL" id="JADFTS010000002">
    <property type="protein sequence ID" value="KAF9618257.1"/>
    <property type="molecule type" value="Genomic_DNA"/>
</dbReference>
<proteinExistence type="inferred from homology"/>
<dbReference type="InterPro" id="IPR007241">
    <property type="entry name" value="Autophagy-rel_prot_9"/>
</dbReference>
<sequence>MGKNHLLLNKTLEWTLNWCILQSMFDRNFFVKASFISNPSLLKKRLMAVGLGMLLLSPFIFIFMLVYLFLRHAEQFYNHPSTASSRRWSNLSKWMFREFNEVDHLFKHRINSSIPHASDYLKQFPSPIVTIIAKFITFVSGGFAAILIIIAFLEESLLEGQIYGRNLLWYAAVFGTVTAISRAVVTDELQVLDPEGAMSLVVRHTHYMPKRWRCNENSDVIRADFETLFQYTGMMLLEEMASILLTPYLLLFVVPTRVGDILQFISDFTVDVEGVGHVCSFSVFDFERHGNRNYGSPHNAPRTRRSSQGKMEKSFLSFQGIYPTWEPDAQGKDFLSNLRNFREQKLQLRTTQTHLHPLTRQFAPNFRDQGYIARDVFYDNTSTAPITGYQMGSMWLIDPDQKNYPYLLDWYYTSRPSPSVNTSPVEVSTSPDEVTINIGDLWINNPTQREERFEENWGFPTEERLQSHFGASSSTPNFRESMIRHHNPGDPGHPTESHWWVRGGPDTAVPQASFLEPPTYGRPTDAAFYDNSDRISEEHEQCLDWRNSHILSKTFYINDSEADGDFNLPFNDIYHNPLENLSTRQDSMRIE</sequence>
<dbReference type="GO" id="GO:0005776">
    <property type="term" value="C:autophagosome"/>
    <property type="evidence" value="ECO:0007669"/>
    <property type="project" value="TreeGrafter"/>
</dbReference>
<dbReference type="Pfam" id="PF04109">
    <property type="entry name" value="ATG9"/>
    <property type="match status" value="1"/>
</dbReference>
<reference evidence="11 12" key="1">
    <citation type="submission" date="2020-10" db="EMBL/GenBank/DDBJ databases">
        <title>The Coptis chinensis genome and diversification of protoberbering-type alkaloids.</title>
        <authorList>
            <person name="Wang B."/>
            <person name="Shu S."/>
            <person name="Song C."/>
            <person name="Liu Y."/>
        </authorList>
    </citation>
    <scope>NUCLEOTIDE SEQUENCE [LARGE SCALE GENOMIC DNA]</scope>
    <source>
        <strain evidence="11">HL-2020</strain>
        <tissue evidence="11">Leaf</tissue>
    </source>
</reference>
<keyword evidence="8 10" id="KW-0445">Lipid transport</keyword>
<evidence type="ECO:0000256" key="5">
    <source>
        <dbReference type="ARBA" id="ARBA00022692"/>
    </source>
</evidence>
<dbReference type="PANTHER" id="PTHR13038">
    <property type="entry name" value="APG9 AUTOPHAGY 9"/>
    <property type="match status" value="1"/>
</dbReference>
<dbReference type="GO" id="GO:0006869">
    <property type="term" value="P:lipid transport"/>
    <property type="evidence" value="ECO:0007669"/>
    <property type="project" value="UniProtKB-KW"/>
</dbReference>
<dbReference type="GO" id="GO:0061709">
    <property type="term" value="P:reticulophagy"/>
    <property type="evidence" value="ECO:0007669"/>
    <property type="project" value="TreeGrafter"/>
</dbReference>
<evidence type="ECO:0000256" key="8">
    <source>
        <dbReference type="ARBA" id="ARBA00023055"/>
    </source>
</evidence>
<dbReference type="AlphaFoldDB" id="A0A835IL43"/>
<dbReference type="GO" id="GO:0034045">
    <property type="term" value="C:phagophore assembly site membrane"/>
    <property type="evidence" value="ECO:0007669"/>
    <property type="project" value="UniProtKB-SubCell"/>
</dbReference>
<keyword evidence="9 10" id="KW-0472">Membrane</keyword>
<keyword evidence="6 10" id="KW-1133">Transmembrane helix</keyword>
<evidence type="ECO:0000256" key="1">
    <source>
        <dbReference type="ARBA" id="ARBA00004511"/>
    </source>
</evidence>
<evidence type="ECO:0000256" key="3">
    <source>
        <dbReference type="ARBA" id="ARBA00018074"/>
    </source>
</evidence>
<comment type="caution">
    <text evidence="10">Lacks conserved residue(s) required for the propagation of feature annotation.</text>
</comment>
<keyword evidence="5 10" id="KW-0812">Transmembrane</keyword>
<protein>
    <recommendedName>
        <fullName evidence="3 10">Autophagy-related protein 9</fullName>
    </recommendedName>
</protein>
<keyword evidence="7 10" id="KW-0072">Autophagy</keyword>
<feature type="transmembrane region" description="Helical" evidence="10">
    <location>
        <begin position="166"/>
        <end position="185"/>
    </location>
</feature>
<comment type="function">
    <text evidence="10">Phospholipid scramblase involved in autophagy. Cycles between the preautophagosomal structure/phagophore assembly site (PAS) and the cytoplasmic vesicle pool and supplies membrane for the growing autophagosome. Lipid scramblase activity plays a key role in preautophagosomal structure/phagophore assembly by distributing the phospholipids that arrive through ATG2 from the cytoplasmic to the luminal leaflet of the bilayer, thereby driving autophagosomal membrane expansion.</text>
</comment>
<evidence type="ECO:0000256" key="6">
    <source>
        <dbReference type="ARBA" id="ARBA00022989"/>
    </source>
</evidence>
<evidence type="ECO:0000256" key="9">
    <source>
        <dbReference type="ARBA" id="ARBA00023136"/>
    </source>
</evidence>
<evidence type="ECO:0000313" key="12">
    <source>
        <dbReference type="Proteomes" id="UP000631114"/>
    </source>
</evidence>
<dbReference type="GO" id="GO:0034497">
    <property type="term" value="P:protein localization to phagophore assembly site"/>
    <property type="evidence" value="ECO:0007669"/>
    <property type="project" value="TreeGrafter"/>
</dbReference>
<dbReference type="GO" id="GO:0034727">
    <property type="term" value="P:piecemeal microautophagy of the nucleus"/>
    <property type="evidence" value="ECO:0007669"/>
    <property type="project" value="TreeGrafter"/>
</dbReference>
<feature type="transmembrane region" description="Helical" evidence="10">
    <location>
        <begin position="46"/>
        <end position="70"/>
    </location>
</feature>
<name>A0A835IL43_9MAGN</name>
<dbReference type="PANTHER" id="PTHR13038:SF10">
    <property type="entry name" value="AUTOPHAGY-RELATED PROTEIN 9"/>
    <property type="match status" value="1"/>
</dbReference>
<comment type="subcellular location">
    <subcellularLocation>
        <location evidence="1 10">Preautophagosomal structure membrane</location>
        <topology evidence="1 10">Multi-pass membrane protein</topology>
    </subcellularLocation>
</comment>
<evidence type="ECO:0000256" key="4">
    <source>
        <dbReference type="ARBA" id="ARBA00022448"/>
    </source>
</evidence>
<evidence type="ECO:0000256" key="7">
    <source>
        <dbReference type="ARBA" id="ARBA00023006"/>
    </source>
</evidence>
<evidence type="ECO:0000256" key="2">
    <source>
        <dbReference type="ARBA" id="ARBA00006185"/>
    </source>
</evidence>
<dbReference type="Proteomes" id="UP000631114">
    <property type="component" value="Unassembled WGS sequence"/>
</dbReference>
<evidence type="ECO:0000313" key="11">
    <source>
        <dbReference type="EMBL" id="KAF9618257.1"/>
    </source>
</evidence>
<keyword evidence="4 10" id="KW-0813">Transport</keyword>
<comment type="similarity">
    <text evidence="2 10">Belongs to the ATG9 family.</text>
</comment>
<dbReference type="GO" id="GO:0000422">
    <property type="term" value="P:autophagy of mitochondrion"/>
    <property type="evidence" value="ECO:0007669"/>
    <property type="project" value="TreeGrafter"/>
</dbReference>
<gene>
    <name evidence="11" type="ORF">IFM89_000892</name>
</gene>
<keyword evidence="12" id="KW-1185">Reference proteome</keyword>
<evidence type="ECO:0000256" key="10">
    <source>
        <dbReference type="RuleBase" id="RU364027"/>
    </source>
</evidence>
<comment type="caution">
    <text evidence="11">The sequence shown here is derived from an EMBL/GenBank/DDBJ whole genome shotgun (WGS) entry which is preliminary data.</text>
</comment>
<feature type="transmembrane region" description="Helical" evidence="10">
    <location>
        <begin position="128"/>
        <end position="154"/>
    </location>
</feature>
<organism evidence="11 12">
    <name type="scientific">Coptis chinensis</name>
    <dbReference type="NCBI Taxonomy" id="261450"/>
    <lineage>
        <taxon>Eukaryota</taxon>
        <taxon>Viridiplantae</taxon>
        <taxon>Streptophyta</taxon>
        <taxon>Embryophyta</taxon>
        <taxon>Tracheophyta</taxon>
        <taxon>Spermatophyta</taxon>
        <taxon>Magnoliopsida</taxon>
        <taxon>Ranunculales</taxon>
        <taxon>Ranunculaceae</taxon>
        <taxon>Coptidoideae</taxon>
        <taxon>Coptis</taxon>
    </lineage>
</organism>